<evidence type="ECO:0000313" key="2">
    <source>
        <dbReference type="Proteomes" id="UP000004095"/>
    </source>
</evidence>
<proteinExistence type="predicted"/>
<reference evidence="1 2" key="1">
    <citation type="submission" date="2007-01" db="EMBL/GenBank/DDBJ databases">
        <authorList>
            <person name="Haygood M."/>
            <person name="Podell S."/>
            <person name="Anderson C."/>
            <person name="Hopkinson B."/>
            <person name="Roe K."/>
            <person name="Barbeau K."/>
            <person name="Gaasterland T."/>
            <person name="Ferriera S."/>
            <person name="Johnson J."/>
            <person name="Kravitz S."/>
            <person name="Beeson K."/>
            <person name="Sutton G."/>
            <person name="Rogers Y.-H."/>
            <person name="Friedman R."/>
            <person name="Frazier M."/>
            <person name="Venter J.C."/>
        </authorList>
    </citation>
    <scope>NUCLEOTIDE SEQUENCE [LARGE SCALE GENOMIC DNA]</scope>
    <source>
        <strain evidence="1 2">ATCC 23134</strain>
    </source>
</reference>
<keyword evidence="2" id="KW-1185">Reference proteome</keyword>
<organism evidence="1 2">
    <name type="scientific">Microscilla marina ATCC 23134</name>
    <dbReference type="NCBI Taxonomy" id="313606"/>
    <lineage>
        <taxon>Bacteria</taxon>
        <taxon>Pseudomonadati</taxon>
        <taxon>Bacteroidota</taxon>
        <taxon>Cytophagia</taxon>
        <taxon>Cytophagales</taxon>
        <taxon>Microscillaceae</taxon>
        <taxon>Microscilla</taxon>
    </lineage>
</organism>
<name>A1ZPT1_MICM2</name>
<protein>
    <submittedName>
        <fullName evidence="1">Uncharacterized protein</fullName>
    </submittedName>
</protein>
<evidence type="ECO:0000313" key="1">
    <source>
        <dbReference type="EMBL" id="EAY27586.1"/>
    </source>
</evidence>
<dbReference type="Proteomes" id="UP000004095">
    <property type="component" value="Unassembled WGS sequence"/>
</dbReference>
<accession>A1ZPT1</accession>
<dbReference type="AlphaFoldDB" id="A1ZPT1"/>
<gene>
    <name evidence="1" type="ORF">M23134_02833</name>
</gene>
<sequence length="63" mass="7294">MRGKRMKVANIALRQFPLPTKKRLQGTGFKPHDFLDDWITNDKKTTDGKMVNPNAISFNDYIN</sequence>
<comment type="caution">
    <text evidence="1">The sequence shown here is derived from an EMBL/GenBank/DDBJ whole genome shotgun (WGS) entry which is preliminary data.</text>
</comment>
<dbReference type="EMBL" id="AAWS01000022">
    <property type="protein sequence ID" value="EAY27586.1"/>
    <property type="molecule type" value="Genomic_DNA"/>
</dbReference>